<reference evidence="1" key="2">
    <citation type="submission" date="2023-06" db="EMBL/GenBank/DDBJ databases">
        <authorList>
            <person name="Swenson N.G."/>
            <person name="Wegrzyn J.L."/>
            <person name="Mcevoy S.L."/>
        </authorList>
    </citation>
    <scope>NUCLEOTIDE SEQUENCE</scope>
    <source>
        <strain evidence="1">NS2018</strain>
        <tissue evidence="1">Leaf</tissue>
    </source>
</reference>
<dbReference type="AlphaFoldDB" id="A0AA39TIQ4"/>
<evidence type="ECO:0000313" key="2">
    <source>
        <dbReference type="Proteomes" id="UP001168877"/>
    </source>
</evidence>
<sequence>MRQTPFLSSAGDITSVIRRIRWSDCHPSLPAAIGSTRRVAYPNCLMDVDVLYQFAKKNKRLLLWKLEYRSFY</sequence>
<keyword evidence="2" id="KW-1185">Reference proteome</keyword>
<name>A0AA39TIQ4_ACESA</name>
<proteinExistence type="predicted"/>
<protein>
    <submittedName>
        <fullName evidence="1">Uncharacterized protein</fullName>
    </submittedName>
</protein>
<comment type="caution">
    <text evidence="1">The sequence shown here is derived from an EMBL/GenBank/DDBJ whole genome shotgun (WGS) entry which is preliminary data.</text>
</comment>
<dbReference type="Proteomes" id="UP001168877">
    <property type="component" value="Unassembled WGS sequence"/>
</dbReference>
<organism evidence="1 2">
    <name type="scientific">Acer saccharum</name>
    <name type="common">Sugar maple</name>
    <dbReference type="NCBI Taxonomy" id="4024"/>
    <lineage>
        <taxon>Eukaryota</taxon>
        <taxon>Viridiplantae</taxon>
        <taxon>Streptophyta</taxon>
        <taxon>Embryophyta</taxon>
        <taxon>Tracheophyta</taxon>
        <taxon>Spermatophyta</taxon>
        <taxon>Magnoliopsida</taxon>
        <taxon>eudicotyledons</taxon>
        <taxon>Gunneridae</taxon>
        <taxon>Pentapetalae</taxon>
        <taxon>rosids</taxon>
        <taxon>malvids</taxon>
        <taxon>Sapindales</taxon>
        <taxon>Sapindaceae</taxon>
        <taxon>Hippocastanoideae</taxon>
        <taxon>Acereae</taxon>
        <taxon>Acer</taxon>
    </lineage>
</organism>
<accession>A0AA39TIQ4</accession>
<evidence type="ECO:0000313" key="1">
    <source>
        <dbReference type="EMBL" id="KAK0606887.1"/>
    </source>
</evidence>
<reference evidence="1" key="1">
    <citation type="journal article" date="2022" name="Plant J.">
        <title>Strategies of tolerance reflected in two North American maple genomes.</title>
        <authorList>
            <person name="McEvoy S.L."/>
            <person name="Sezen U.U."/>
            <person name="Trouern-Trend A."/>
            <person name="McMahon S.M."/>
            <person name="Schaberg P.G."/>
            <person name="Yang J."/>
            <person name="Wegrzyn J.L."/>
            <person name="Swenson N.G."/>
        </authorList>
    </citation>
    <scope>NUCLEOTIDE SEQUENCE</scope>
    <source>
        <strain evidence="1">NS2018</strain>
    </source>
</reference>
<dbReference type="EMBL" id="JAUESC010000001">
    <property type="protein sequence ID" value="KAK0606887.1"/>
    <property type="molecule type" value="Genomic_DNA"/>
</dbReference>
<gene>
    <name evidence="1" type="ORF">LWI29_005676</name>
</gene>